<gene>
    <name evidence="2" type="ORF">BST83_08360</name>
</gene>
<dbReference type="Proteomes" id="UP000239522">
    <property type="component" value="Unassembled WGS sequence"/>
</dbReference>
<keyword evidence="1" id="KW-0812">Transmembrane</keyword>
<dbReference type="AlphaFoldDB" id="A0A2S7KX15"/>
<proteinExistence type="predicted"/>
<name>A0A2S7KX15_9FLAO</name>
<sequence>MDKKYKKLILSIVLDIIGFFTVIPFDIIWAPISGYIMTKIYKGYKGKVAGVISFLEEIIPFLDVIPTFTIMWIYTYVINKEDNKDETIIEVL</sequence>
<reference evidence="2 3" key="1">
    <citation type="submission" date="2016-11" db="EMBL/GenBank/DDBJ databases">
        <title>Trade-off between light-utilization and light-protection in marine flavobacteria.</title>
        <authorList>
            <person name="Kumagai Y."/>
        </authorList>
    </citation>
    <scope>NUCLEOTIDE SEQUENCE [LARGE SCALE GENOMIC DNA]</scope>
    <source>
        <strain evidence="2 3">ATCC 700397</strain>
    </source>
</reference>
<evidence type="ECO:0000313" key="2">
    <source>
        <dbReference type="EMBL" id="PQB07160.1"/>
    </source>
</evidence>
<evidence type="ECO:0000313" key="3">
    <source>
        <dbReference type="Proteomes" id="UP000239522"/>
    </source>
</evidence>
<evidence type="ECO:0000256" key="1">
    <source>
        <dbReference type="SAM" id="Phobius"/>
    </source>
</evidence>
<feature type="transmembrane region" description="Helical" evidence="1">
    <location>
        <begin position="58"/>
        <end position="77"/>
    </location>
</feature>
<keyword evidence="1" id="KW-1133">Transmembrane helix</keyword>
<keyword evidence="1" id="KW-0472">Membrane</keyword>
<comment type="caution">
    <text evidence="2">The sequence shown here is derived from an EMBL/GenBank/DDBJ whole genome shotgun (WGS) entry which is preliminary data.</text>
</comment>
<feature type="transmembrane region" description="Helical" evidence="1">
    <location>
        <begin position="12"/>
        <end position="38"/>
    </location>
</feature>
<organism evidence="2 3">
    <name type="scientific">Polaribacter filamentus</name>
    <dbReference type="NCBI Taxonomy" id="53483"/>
    <lineage>
        <taxon>Bacteria</taxon>
        <taxon>Pseudomonadati</taxon>
        <taxon>Bacteroidota</taxon>
        <taxon>Flavobacteriia</taxon>
        <taxon>Flavobacteriales</taxon>
        <taxon>Flavobacteriaceae</taxon>
    </lineage>
</organism>
<protein>
    <submittedName>
        <fullName evidence="2">Uncharacterized protein</fullName>
    </submittedName>
</protein>
<dbReference type="OrthoDB" id="1144067at2"/>
<keyword evidence="3" id="KW-1185">Reference proteome</keyword>
<dbReference type="EMBL" id="MQUA01000013">
    <property type="protein sequence ID" value="PQB07160.1"/>
    <property type="molecule type" value="Genomic_DNA"/>
</dbReference>
<accession>A0A2S7KX15</accession>